<dbReference type="EMBL" id="JACRSS010000001">
    <property type="protein sequence ID" value="MBC8537457.1"/>
    <property type="molecule type" value="Genomic_DNA"/>
</dbReference>
<dbReference type="InterPro" id="IPR036900">
    <property type="entry name" value="A-D-PHexomutase_C_sf"/>
</dbReference>
<gene>
    <name evidence="9" type="ORF">H8693_00730</name>
</gene>
<comment type="caution">
    <text evidence="9">The sequence shown here is derived from an EMBL/GenBank/DDBJ whole genome shotgun (WGS) entry which is preliminary data.</text>
</comment>
<dbReference type="Gene3D" id="3.40.120.10">
    <property type="entry name" value="Alpha-D-Glucose-1,6-Bisphosphate, subunit A, domain 3"/>
    <property type="match status" value="1"/>
</dbReference>
<dbReference type="SUPFAM" id="SSF53738">
    <property type="entry name" value="Phosphoglucomutase, first 3 domains"/>
    <property type="match status" value="1"/>
</dbReference>
<evidence type="ECO:0000259" key="8">
    <source>
        <dbReference type="Pfam" id="PF25084"/>
    </source>
</evidence>
<name>A0A926DGN4_9FIRM</name>
<dbReference type="CDD" id="cd03356">
    <property type="entry name" value="LbH_G1P_AT_C_like"/>
    <property type="match status" value="1"/>
</dbReference>
<comment type="subcellular location">
    <subcellularLocation>
        <location evidence="1">Cytoplasm</location>
        <location evidence="1">Cytosol</location>
    </subcellularLocation>
</comment>
<keyword evidence="4" id="KW-0396">Initiation factor</keyword>
<dbReference type="Gene3D" id="3.90.550.10">
    <property type="entry name" value="Spore Coat Polysaccharide Biosynthesis Protein SpsA, Chain A"/>
    <property type="match status" value="1"/>
</dbReference>
<reference evidence="9" key="1">
    <citation type="submission" date="2020-08" db="EMBL/GenBank/DDBJ databases">
        <title>Genome public.</title>
        <authorList>
            <person name="Liu C."/>
            <person name="Sun Q."/>
        </authorList>
    </citation>
    <scope>NUCLEOTIDE SEQUENCE</scope>
    <source>
        <strain evidence="9">NSJ-63</strain>
    </source>
</reference>
<dbReference type="RefSeq" id="WP_249279368.1">
    <property type="nucleotide sequence ID" value="NZ_JACRSS010000001.1"/>
</dbReference>
<proteinExistence type="inferred from homology"/>
<keyword evidence="5" id="KW-0648">Protein biosynthesis</keyword>
<keyword evidence="10" id="KW-1185">Reference proteome</keyword>
<dbReference type="InterPro" id="IPR005835">
    <property type="entry name" value="NTP_transferase_dom"/>
</dbReference>
<dbReference type="Pfam" id="PF00483">
    <property type="entry name" value="NTP_transferase"/>
    <property type="match status" value="1"/>
</dbReference>
<accession>A0A926DGN4</accession>
<evidence type="ECO:0000256" key="5">
    <source>
        <dbReference type="ARBA" id="ARBA00022917"/>
    </source>
</evidence>
<evidence type="ECO:0000256" key="1">
    <source>
        <dbReference type="ARBA" id="ARBA00004514"/>
    </source>
</evidence>
<dbReference type="InterPro" id="IPR016055">
    <property type="entry name" value="A-D-PHexomutase_a/b/a-I/II/III"/>
</dbReference>
<keyword evidence="3" id="KW-0963">Cytoplasm</keyword>
<evidence type="ECO:0000256" key="4">
    <source>
        <dbReference type="ARBA" id="ARBA00022540"/>
    </source>
</evidence>
<evidence type="ECO:0000313" key="9">
    <source>
        <dbReference type="EMBL" id="MBC8537457.1"/>
    </source>
</evidence>
<dbReference type="Pfam" id="PF25084">
    <property type="entry name" value="LbH_EIF2B"/>
    <property type="match status" value="1"/>
</dbReference>
<evidence type="ECO:0000259" key="7">
    <source>
        <dbReference type="Pfam" id="PF02878"/>
    </source>
</evidence>
<dbReference type="Pfam" id="PF02878">
    <property type="entry name" value="PGM_PMM_I"/>
    <property type="match status" value="1"/>
</dbReference>
<dbReference type="SUPFAM" id="SSF53448">
    <property type="entry name" value="Nucleotide-diphospho-sugar transferases"/>
    <property type="match status" value="1"/>
</dbReference>
<feature type="domain" description="Nucleotidyl transferase" evidence="6">
    <location>
        <begin position="2"/>
        <end position="233"/>
    </location>
</feature>
<dbReference type="Proteomes" id="UP000617951">
    <property type="component" value="Unassembled WGS sequence"/>
</dbReference>
<dbReference type="InterPro" id="IPR005844">
    <property type="entry name" value="A-D-PHexomutase_a/b/a-I"/>
</dbReference>
<keyword evidence="9" id="KW-0808">Transferase</keyword>
<dbReference type="GO" id="GO:0016740">
    <property type="term" value="F:transferase activity"/>
    <property type="evidence" value="ECO:0007669"/>
    <property type="project" value="UniProtKB-KW"/>
</dbReference>
<dbReference type="InterPro" id="IPR050486">
    <property type="entry name" value="Mannose-1P_guanyltransferase"/>
</dbReference>
<dbReference type="InterPro" id="IPR029044">
    <property type="entry name" value="Nucleotide-diphossugar_trans"/>
</dbReference>
<dbReference type="InterPro" id="IPR011004">
    <property type="entry name" value="Trimer_LpxA-like_sf"/>
</dbReference>
<evidence type="ECO:0000313" key="10">
    <source>
        <dbReference type="Proteomes" id="UP000617951"/>
    </source>
</evidence>
<evidence type="ECO:0000259" key="6">
    <source>
        <dbReference type="Pfam" id="PF00483"/>
    </source>
</evidence>
<organism evidence="9 10">
    <name type="scientific">Guopingia tenuis</name>
    <dbReference type="NCBI Taxonomy" id="2763656"/>
    <lineage>
        <taxon>Bacteria</taxon>
        <taxon>Bacillati</taxon>
        <taxon>Bacillota</taxon>
        <taxon>Clostridia</taxon>
        <taxon>Christensenellales</taxon>
        <taxon>Christensenellaceae</taxon>
        <taxon>Guopingia</taxon>
    </lineage>
</organism>
<dbReference type="SUPFAM" id="SSF51161">
    <property type="entry name" value="Trimeric LpxA-like enzymes"/>
    <property type="match status" value="1"/>
</dbReference>
<dbReference type="AlphaFoldDB" id="A0A926DGN4"/>
<comment type="similarity">
    <text evidence="2">Belongs to the phosphohexose mutase family.</text>
</comment>
<evidence type="ECO:0000256" key="2">
    <source>
        <dbReference type="ARBA" id="ARBA00010231"/>
    </source>
</evidence>
<dbReference type="GO" id="GO:0005975">
    <property type="term" value="P:carbohydrate metabolic process"/>
    <property type="evidence" value="ECO:0007669"/>
    <property type="project" value="InterPro"/>
</dbReference>
<dbReference type="PANTHER" id="PTHR22572">
    <property type="entry name" value="SUGAR-1-PHOSPHATE GUANYL TRANSFERASE"/>
    <property type="match status" value="1"/>
</dbReference>
<sequence>MKAVIMAGGEGTRLRPLTCMGPKPMVELVGKPMMQYTVELLKRHGITDMAMTLMYMPEKIRSYFGDGSRFGVHIEYFVESTPLGTAGSVKNAASFLDEPFLIISGDALTDLNISKAINFHKSQKSKATIILKPMENPLEYGIVLTDENAHITRFFEKPGWSEVFSDTVNTGMYILEPEILDLIPEGKNFDFSKQLFPLLIQRGIPLSGYIMGEYWCDVGNIDAFLSAGEDILKGSVEVEIPGTNINGLWVQEGVHISNSALIQAPGFIGKNSDIEDAARIGQYSVIGKNAKIGANANIKRSYIGNNVSVGASVKASHSTICDNSVIGAGCRLFEGSAIGKNCVLESGVTVSPRVKIWPDKWIEKNTTVNAHIVWGYGKRAKLFTIHGIAGRMNADLYADTAARAGAAFGTVAAPRGNLLLAHDGDAGSEILEGAFAHGACSVGTQVLRAGKAQLAEVYLYTRDKNMQSCGYIRRVREGVYSIALLGKQGEVLEKGQLKKLNDTFDKGEFLRTEPRDLLPPLKSPDIHGHYLESLKSVFSADFTGEQKPCIGVIPTDTPADDFLMDAIVCAGFQAKQGKRPGKEVLFAVRMEANGMGELLAEESRISGELLEIMTYALGFELFHPKSVRIPMGTPGAVEILAEKQGIALHRDPHVYYDPALYRMFNDLPYLCILLAEKLIRSDMTLEEYLRSLPAYYAHSRQVNCDWKDIGRILKRFCEAVPGGVMEKGVQIQTEKGRGWICPDDYTPSIHIRAEGMNEEFSRELCDLYTDKVRELLKRNPQ</sequence>
<dbReference type="GO" id="GO:0016868">
    <property type="term" value="F:intramolecular phosphotransferase activity"/>
    <property type="evidence" value="ECO:0007669"/>
    <property type="project" value="InterPro"/>
</dbReference>
<dbReference type="SUPFAM" id="SSF55957">
    <property type="entry name" value="Phosphoglucomutase, C-terminal domain"/>
    <property type="match status" value="1"/>
</dbReference>
<feature type="domain" description="Alpha-D-phosphohexomutase alpha/beta/alpha" evidence="7">
    <location>
        <begin position="381"/>
        <end position="467"/>
    </location>
</feature>
<protein>
    <submittedName>
        <fullName evidence="9">NTP transferase domain-containing protein</fullName>
    </submittedName>
</protein>
<dbReference type="Gene3D" id="2.160.10.10">
    <property type="entry name" value="Hexapeptide repeat proteins"/>
    <property type="match status" value="1"/>
</dbReference>
<dbReference type="CDD" id="cd04181">
    <property type="entry name" value="NTP_transferase"/>
    <property type="match status" value="1"/>
</dbReference>
<evidence type="ECO:0000256" key="3">
    <source>
        <dbReference type="ARBA" id="ARBA00022490"/>
    </source>
</evidence>
<feature type="domain" description="EIF2B subunit epsilon/gamma LbH" evidence="8">
    <location>
        <begin position="248"/>
        <end position="350"/>
    </location>
</feature>
<dbReference type="InterPro" id="IPR056764">
    <property type="entry name" value="LbH_EIF2B3/5"/>
</dbReference>